<sequence>MGLVVVVEGLLGEVAGGAVGVLVGLVELGVGELVDVVPAVDGAADRSGAVEGVVGVGDGLLRQFDRGGYGVGVRAECAGEVVAVRGRVRAGERAFRGRDHELGGLHPAVTVVTEDLLRVGRAAGAAHVAGGGGGLALLQRVVRPGGQLVAGRGRHVARGVVLGLLAAHFVVLVADGLVAGVGRGQQLSGVVVGGAGGAGVGVCLGGAAPEEVVAAGPGVSLAVVLAYLVVCRVVGVGDGVGGARGCSAVVAQQFDRLAAGVGVGGGGGGAVGRGDVDAVGTGVGGGGAPRLRSEVVSDRGGHPARAVVDRAGLGRGLVVRGVHQRARGGTGVVVRVRGADRPAVAVVDGVGDGAAAVHGGRLCLTRAQQRVVDRDGGAVGVVVVEGLGGDRRRSLGVEVVAEFGVGVVVGGEARVPDGGEAAEGVVGAGGGVSGRVGGLEVQASGRVERGRGGEAGGLAGDLRLGDLDGGRGGAGGGGVDGGGDVAVGVGLGEFAAVGVVGVLQRGDVVRGSVGGDGVGLLHHRHIALGGRGGVVGGVVEERQVVAEQVIGVGRSVGAFDGDFLDAARCRQQVAAGVGGVPGAGALVVLGGRDVTLVVHGLGQAGGVVEGVVDLAGLLGAVRFGGGGAGPIDVGAVREERVQARLRARLGGGCRGAPGVGDAVRQQRAAVTVEGLRLEGLAGQPVGVLLRVVAGAVVEGDAAGAGGGLVAVHAAEERLPGQCDLRRGCAGAGLDLAVAAPLVPGAVLGLRLRVVAEVPGRIAHVRVGGLDGKAAARLVLLRHRVDDELVEPVQLR</sequence>
<dbReference type="EMBL" id="BDQI01000073">
    <property type="protein sequence ID" value="GAX58940.1"/>
    <property type="molecule type" value="Genomic_DNA"/>
</dbReference>
<protein>
    <submittedName>
        <fullName evidence="1">Uncharacterized protein</fullName>
    </submittedName>
</protein>
<dbReference type="AlphaFoldDB" id="A0A286PHB1"/>
<comment type="caution">
    <text evidence="1">The sequence shown here is derived from an EMBL/GenBank/DDBJ whole genome shotgun (WGS) entry which is preliminary data.</text>
</comment>
<reference evidence="2" key="1">
    <citation type="submission" date="2017-05" db="EMBL/GenBank/DDBJ databases">
        <title>Streptomyces olivochromogenes NBRC 3561 whole genome shotgun sequence.</title>
        <authorList>
            <person name="Dohra H."/>
            <person name="Kodani S."/>
        </authorList>
    </citation>
    <scope>NUCLEOTIDE SEQUENCE [LARGE SCALE GENOMIC DNA]</scope>
    <source>
        <strain evidence="2">NBRC 3561</strain>
    </source>
</reference>
<proteinExistence type="predicted"/>
<evidence type="ECO:0000313" key="2">
    <source>
        <dbReference type="Proteomes" id="UP000217446"/>
    </source>
</evidence>
<accession>A0A286PHB1</accession>
<evidence type="ECO:0000313" key="1">
    <source>
        <dbReference type="EMBL" id="GAX58940.1"/>
    </source>
</evidence>
<gene>
    <name evidence="1" type="ORF">SO3561_10515</name>
</gene>
<organism evidence="1 2">
    <name type="scientific">Streptomyces olivochromogenes</name>
    <dbReference type="NCBI Taxonomy" id="1963"/>
    <lineage>
        <taxon>Bacteria</taxon>
        <taxon>Bacillati</taxon>
        <taxon>Actinomycetota</taxon>
        <taxon>Actinomycetes</taxon>
        <taxon>Kitasatosporales</taxon>
        <taxon>Streptomycetaceae</taxon>
        <taxon>Streptomyces</taxon>
    </lineage>
</organism>
<keyword evidence="2" id="KW-1185">Reference proteome</keyword>
<name>A0A286PHB1_STROL</name>
<dbReference type="Proteomes" id="UP000217446">
    <property type="component" value="Unassembled WGS sequence"/>
</dbReference>